<dbReference type="AlphaFoldDB" id="A0A8X6MZA9"/>
<protein>
    <submittedName>
        <fullName evidence="1">Uncharacterized protein</fullName>
    </submittedName>
</protein>
<gene>
    <name evidence="1" type="ORF">NPIL_346401</name>
</gene>
<accession>A0A8X6MZA9</accession>
<evidence type="ECO:0000313" key="2">
    <source>
        <dbReference type="Proteomes" id="UP000887013"/>
    </source>
</evidence>
<comment type="caution">
    <text evidence="1">The sequence shown here is derived from an EMBL/GenBank/DDBJ whole genome shotgun (WGS) entry which is preliminary data.</text>
</comment>
<evidence type="ECO:0000313" key="1">
    <source>
        <dbReference type="EMBL" id="GFS85828.1"/>
    </source>
</evidence>
<dbReference type="EMBL" id="BMAW01098640">
    <property type="protein sequence ID" value="GFS85828.1"/>
    <property type="molecule type" value="Genomic_DNA"/>
</dbReference>
<sequence length="67" mass="7499">MFQQDNAPQGKLYPVGPHPVLFSASPDLCLFEHIRILLELQESQIIINSFTDGTPCHLATYLSARKS</sequence>
<keyword evidence="2" id="KW-1185">Reference proteome</keyword>
<proteinExistence type="predicted"/>
<organism evidence="1 2">
    <name type="scientific">Nephila pilipes</name>
    <name type="common">Giant wood spider</name>
    <name type="synonym">Nephila maculata</name>
    <dbReference type="NCBI Taxonomy" id="299642"/>
    <lineage>
        <taxon>Eukaryota</taxon>
        <taxon>Metazoa</taxon>
        <taxon>Ecdysozoa</taxon>
        <taxon>Arthropoda</taxon>
        <taxon>Chelicerata</taxon>
        <taxon>Arachnida</taxon>
        <taxon>Araneae</taxon>
        <taxon>Araneomorphae</taxon>
        <taxon>Entelegynae</taxon>
        <taxon>Araneoidea</taxon>
        <taxon>Nephilidae</taxon>
        <taxon>Nephila</taxon>
    </lineage>
</organism>
<name>A0A8X6MZA9_NEPPI</name>
<dbReference type="Proteomes" id="UP000887013">
    <property type="component" value="Unassembled WGS sequence"/>
</dbReference>
<reference evidence="1" key="1">
    <citation type="submission" date="2020-08" db="EMBL/GenBank/DDBJ databases">
        <title>Multicomponent nature underlies the extraordinary mechanical properties of spider dragline silk.</title>
        <authorList>
            <person name="Kono N."/>
            <person name="Nakamura H."/>
            <person name="Mori M."/>
            <person name="Yoshida Y."/>
            <person name="Ohtoshi R."/>
            <person name="Malay A.D."/>
            <person name="Moran D.A.P."/>
            <person name="Tomita M."/>
            <person name="Numata K."/>
            <person name="Arakawa K."/>
        </authorList>
    </citation>
    <scope>NUCLEOTIDE SEQUENCE</scope>
</reference>